<dbReference type="GO" id="GO:0004573">
    <property type="term" value="F:Glc3Man9GlcNAc2 oligosaccharide glucosidase activity"/>
    <property type="evidence" value="ECO:0007669"/>
    <property type="project" value="UniProtKB-UniRule"/>
</dbReference>
<evidence type="ECO:0000256" key="3">
    <source>
        <dbReference type="ARBA" id="ARBA00022692"/>
    </source>
</evidence>
<feature type="compositionally biased region" description="Basic and acidic residues" evidence="13">
    <location>
        <begin position="10"/>
        <end position="26"/>
    </location>
</feature>
<feature type="non-terminal residue" evidence="16">
    <location>
        <position position="826"/>
    </location>
</feature>
<dbReference type="AlphaFoldDB" id="A0A7K9HZ75"/>
<dbReference type="InterPro" id="IPR012341">
    <property type="entry name" value="6hp_glycosidase-like_sf"/>
</dbReference>
<evidence type="ECO:0000256" key="4">
    <source>
        <dbReference type="ARBA" id="ARBA00022801"/>
    </source>
</evidence>
<comment type="subcellular location">
    <subcellularLocation>
        <location evidence="1 12">Endoplasmic reticulum membrane</location>
        <topology evidence="1 12">Single-pass type II membrane protein</topology>
    </subcellularLocation>
</comment>
<feature type="region of interest" description="Disordered" evidence="13">
    <location>
        <begin position="1"/>
        <end position="32"/>
    </location>
</feature>
<evidence type="ECO:0000256" key="10">
    <source>
        <dbReference type="ARBA" id="ARBA00023295"/>
    </source>
</evidence>
<comment type="function">
    <text evidence="12">Cleaves the distal alpha 1,2-linked glucose residue from the Glc(3)Man(9)GlcNAc(2) oligosaccharide precursor.</text>
</comment>
<evidence type="ECO:0000256" key="1">
    <source>
        <dbReference type="ARBA" id="ARBA00004648"/>
    </source>
</evidence>
<gene>
    <name evidence="16" type="primary">Mogs</name>
    <name evidence="16" type="ORF">BUCCAP_R15076</name>
</gene>
<reference evidence="16 17" key="1">
    <citation type="submission" date="2019-09" db="EMBL/GenBank/DDBJ databases">
        <title>Bird 10,000 Genomes (B10K) Project - Family phase.</title>
        <authorList>
            <person name="Zhang G."/>
        </authorList>
    </citation>
    <scope>NUCLEOTIDE SEQUENCE [LARGE SCALE GENOMIC DNA]</scope>
    <source>
        <strain evidence="16">B10K-DU-001-16</strain>
        <tissue evidence="16">Muscle</tissue>
    </source>
</reference>
<evidence type="ECO:0000313" key="16">
    <source>
        <dbReference type="EMBL" id="NXH18726.1"/>
    </source>
</evidence>
<proteinExistence type="inferred from homology"/>
<dbReference type="Pfam" id="PF16923">
    <property type="entry name" value="Glyco_hydro_63N"/>
    <property type="match status" value="1"/>
</dbReference>
<comment type="catalytic activity">
    <reaction evidence="12">
        <text>N(4)-(alpha-D-Glc-(1-&gt;2)-alpha-D-Glc-(1-&gt;3)-alpha-D-Glc-(1-&gt;3)-alpha-D-Man-(1-&gt;2)-alpha-D-Man-(1-&gt;2)-alpha-D-Man-(1-&gt;3)-[alpha-D-Man-(1-&gt;2)-alpha-D-Man-(1-&gt;3)-[alpha-D-Man-(1-&gt;2)-alpha-D-Man-(1-&gt;6)]-alpha-D-Man-(1-&gt;6)]-beta-D-Man-(1-&gt;4)-beta-D-GlcNAc-(1-&gt;4)-beta-D-GlcNAc)-L-asparaginyl-[protein] + H2O = N(4)-(alpha-D-Glc-(1-&gt;3)-alpha-D-Glc-(1-&gt;3)-alpha-D-Man-(1-&gt;2)-alpha-D-Man-(1-&gt;2)-alpha-D-Man-(1-&gt;3)-[alpha-D-Man-(1-&gt;2)-alpha-D-Man-(1-&gt;3)-[alpha-D-Man-(1-&gt;2)-alpha-D-Man-(1-&gt;6)]-alpha-D-Man-(1-&gt;6)]-beta-D-Man-(1-&gt;4)-beta-D-GlcNAc-(1-&gt;4)-beta-D-GlcNAc)-L-asparaginyl-[protein] + beta-D-glucose</text>
        <dbReference type="Rhea" id="RHEA:55988"/>
        <dbReference type="Rhea" id="RHEA-COMP:12806"/>
        <dbReference type="Rhea" id="RHEA-COMP:14355"/>
        <dbReference type="ChEBI" id="CHEBI:15377"/>
        <dbReference type="ChEBI" id="CHEBI:15903"/>
        <dbReference type="ChEBI" id="CHEBI:59082"/>
        <dbReference type="ChEBI" id="CHEBI:132537"/>
        <dbReference type="EC" id="3.2.1.106"/>
    </reaction>
</comment>
<name>A0A7K9HZ75_9PICI</name>
<feature type="domain" description="Glycosyl hydrolase family 63 C-terminal" evidence="14">
    <location>
        <begin position="345"/>
        <end position="824"/>
    </location>
</feature>
<dbReference type="OrthoDB" id="410058at2759"/>
<keyword evidence="7 12" id="KW-1133">Transmembrane helix</keyword>
<keyword evidence="3 12" id="KW-0812">Transmembrane</keyword>
<dbReference type="InterPro" id="IPR038518">
    <property type="entry name" value="Glyco_hydro_63N_sf"/>
</dbReference>
<keyword evidence="10 12" id="KW-0326">Glycosidase</keyword>
<dbReference type="InterPro" id="IPR031335">
    <property type="entry name" value="Glyco_hydro_63_C"/>
</dbReference>
<evidence type="ECO:0000256" key="6">
    <source>
        <dbReference type="ARBA" id="ARBA00022968"/>
    </source>
</evidence>
<comment type="similarity">
    <text evidence="2 12">Belongs to the glycosyl hydrolase 63 family.</text>
</comment>
<protein>
    <recommendedName>
        <fullName evidence="11 12">Mannosyl-oligosaccharide glucosidase</fullName>
        <ecNumber evidence="11 12">3.2.1.106</ecNumber>
    </recommendedName>
</protein>
<dbReference type="Pfam" id="PF03200">
    <property type="entry name" value="Glyco_hydro_63"/>
    <property type="match status" value="1"/>
</dbReference>
<dbReference type="Gene3D" id="1.50.10.10">
    <property type="match status" value="1"/>
</dbReference>
<dbReference type="Proteomes" id="UP000534107">
    <property type="component" value="Unassembled WGS sequence"/>
</dbReference>
<comment type="caution">
    <text evidence="16">The sequence shown here is derived from an EMBL/GenBank/DDBJ whole genome shotgun (WGS) entry which is preliminary data.</text>
</comment>
<dbReference type="EMBL" id="VWZO01015562">
    <property type="protein sequence ID" value="NXH18726.1"/>
    <property type="molecule type" value="Genomic_DNA"/>
</dbReference>
<evidence type="ECO:0000256" key="5">
    <source>
        <dbReference type="ARBA" id="ARBA00022824"/>
    </source>
</evidence>
<evidence type="ECO:0000256" key="2">
    <source>
        <dbReference type="ARBA" id="ARBA00010833"/>
    </source>
</evidence>
<dbReference type="InterPro" id="IPR004888">
    <property type="entry name" value="Glycoside_hydrolase_63"/>
</dbReference>
<evidence type="ECO:0000256" key="8">
    <source>
        <dbReference type="ARBA" id="ARBA00023136"/>
    </source>
</evidence>
<dbReference type="GO" id="GO:0006487">
    <property type="term" value="P:protein N-linked glycosylation"/>
    <property type="evidence" value="ECO:0007669"/>
    <property type="project" value="UniProtKB-UniRule"/>
</dbReference>
<feature type="transmembrane region" description="Helical" evidence="12">
    <location>
        <begin position="36"/>
        <end position="55"/>
    </location>
</feature>
<keyword evidence="17" id="KW-1185">Reference proteome</keyword>
<keyword evidence="8 12" id="KW-0472">Membrane</keyword>
<dbReference type="InterPro" id="IPR008928">
    <property type="entry name" value="6-hairpin_glycosidase_sf"/>
</dbReference>
<dbReference type="PANTHER" id="PTHR10412:SF11">
    <property type="entry name" value="MANNOSYL-OLIGOSACCHARIDE GLUCOSIDASE"/>
    <property type="match status" value="1"/>
</dbReference>
<evidence type="ECO:0000259" key="15">
    <source>
        <dbReference type="Pfam" id="PF16923"/>
    </source>
</evidence>
<accession>A0A7K9HZ75</accession>
<evidence type="ECO:0000256" key="11">
    <source>
        <dbReference type="ARBA" id="ARBA00038888"/>
    </source>
</evidence>
<keyword evidence="6" id="KW-0735">Signal-anchor</keyword>
<evidence type="ECO:0000256" key="9">
    <source>
        <dbReference type="ARBA" id="ARBA00023180"/>
    </source>
</evidence>
<keyword evidence="9" id="KW-0325">Glycoprotein</keyword>
<dbReference type="SUPFAM" id="SSF48208">
    <property type="entry name" value="Six-hairpin glycosidases"/>
    <property type="match status" value="1"/>
</dbReference>
<keyword evidence="5 12" id="KW-0256">Endoplasmic reticulum</keyword>
<dbReference type="GO" id="GO:0009311">
    <property type="term" value="P:oligosaccharide metabolic process"/>
    <property type="evidence" value="ECO:0007669"/>
    <property type="project" value="UniProtKB-UniRule"/>
</dbReference>
<keyword evidence="4 12" id="KW-0378">Hydrolase</keyword>
<evidence type="ECO:0000313" key="17">
    <source>
        <dbReference type="Proteomes" id="UP000534107"/>
    </source>
</evidence>
<evidence type="ECO:0000256" key="13">
    <source>
        <dbReference type="SAM" id="MobiDB-lite"/>
    </source>
</evidence>
<dbReference type="FunFam" id="2.70.98.110:FF:000001">
    <property type="entry name" value="Mannosyl-oligosaccharide glucosidase"/>
    <property type="match status" value="1"/>
</dbReference>
<dbReference type="GO" id="GO:0005789">
    <property type="term" value="C:endoplasmic reticulum membrane"/>
    <property type="evidence" value="ECO:0007669"/>
    <property type="project" value="UniProtKB-SubCell"/>
</dbReference>
<dbReference type="InterPro" id="IPR031631">
    <property type="entry name" value="Glyco_hydro_63N"/>
</dbReference>
<evidence type="ECO:0000256" key="12">
    <source>
        <dbReference type="RuleBase" id="RU368089"/>
    </source>
</evidence>
<evidence type="ECO:0000256" key="7">
    <source>
        <dbReference type="ARBA" id="ARBA00022989"/>
    </source>
</evidence>
<dbReference type="EC" id="3.2.1.106" evidence="11 12"/>
<evidence type="ECO:0000259" key="14">
    <source>
        <dbReference type="Pfam" id="PF03200"/>
    </source>
</evidence>
<feature type="domain" description="Glycosyl hydrolase family 63 N-terminal" evidence="15">
    <location>
        <begin position="88"/>
        <end position="252"/>
    </location>
</feature>
<dbReference type="Gene3D" id="2.70.98.110">
    <property type="entry name" value="Glycosyl hydrolase family 63, N-terminal domain"/>
    <property type="match status" value="1"/>
</dbReference>
<sequence length="826" mass="92019">ERRRRGGNGARERPRERGTRRERDQQQQRGSGWGRATLAVAAVALTVALVLAAAAEWKRWNEASRLVTPHPAPPALPPGSTGPLASPQLFWGTYRPHVYFGMKTRSPRALVTGLMWLQQGEGGGSLRHTCEQSDGLSRYGWVMHDGENFGVQEIRDGGLLLKTEFVKRPGGDHGGDWSWRVSVRMEGTGGPTPLLSLFFYVATDGQGTLRPLLENRTRLAAVTGTTEELGDFTLTFLHPTADGEGNPKHASYHSLDVPSPGLHLLTDLVRSSLRSRSMFRAPGGPRRHFFAVEASGGLRGQGERPLPQPRGQLLLHQVTLEPPATLEVTFESGSAAGGRRGRLVGAALTAALSRHAADFEQRFEDTFGLARKGFPLPQRHFAQAALSDLLGGLGYFHGRSLVQSPQDERPVPGAEAALLTAVPSRSFFPRGFLWDEGFHQLLLARWHPALAREIIAHWLDLMNTEGWIPREQVLGEEALAKVPPEFVPQHSEVANPPTLLLALERLLPEAPESYVRRLFPRLRAWFMWLNETQAGPLAHTFRWRGRDARPELFLNAKTLASGLDDYPRASHPSPDERHLDLRCWMALASRVLATVAERLGEPAEGYRAMERALTDSNLLDQHHWAPELGAFADWGNHSTAVGLRWHRPAPAGPGQPPPAPRLVREVREEPRLRFVDALGYVSLFPLLLRVLRPDSPRLPALLEAMRSEQQLWTPFGLRSLAADSRFYMRRNSEHDPPYWRGAVWVNINYLALGALHSYAQAEGPQRELAAQLYSQLRHNLVANVYRQFTESGFLWESYNDSTGRGQGCRPFAGWTALVVLAMAEDY</sequence>
<feature type="non-terminal residue" evidence="16">
    <location>
        <position position="1"/>
    </location>
</feature>
<organism evidence="16 17">
    <name type="scientific">Bucco capensis</name>
    <name type="common">collared puffbird</name>
    <dbReference type="NCBI Taxonomy" id="135168"/>
    <lineage>
        <taxon>Eukaryota</taxon>
        <taxon>Metazoa</taxon>
        <taxon>Chordata</taxon>
        <taxon>Craniata</taxon>
        <taxon>Vertebrata</taxon>
        <taxon>Euteleostomi</taxon>
        <taxon>Archelosauria</taxon>
        <taxon>Archosauria</taxon>
        <taxon>Dinosauria</taxon>
        <taxon>Saurischia</taxon>
        <taxon>Theropoda</taxon>
        <taxon>Coelurosauria</taxon>
        <taxon>Aves</taxon>
        <taxon>Neognathae</taxon>
        <taxon>Neoaves</taxon>
        <taxon>Telluraves</taxon>
        <taxon>Coraciimorphae</taxon>
        <taxon>Piciformes</taxon>
        <taxon>Bucconidae</taxon>
        <taxon>Bucco</taxon>
    </lineage>
</organism>
<dbReference type="PANTHER" id="PTHR10412">
    <property type="entry name" value="MANNOSYL-OLIGOSACCHARIDE GLUCOSIDASE"/>
    <property type="match status" value="1"/>
</dbReference>